<dbReference type="PANTHER" id="PTHR37426:SF1">
    <property type="entry name" value="RIBOSOMAL RNA LARGE SUBUNIT METHYLTRANSFERASE J"/>
    <property type="match status" value="1"/>
</dbReference>
<dbReference type="RefSeq" id="WP_275704276.1">
    <property type="nucleotide sequence ID" value="NZ_JANCMW010000001.1"/>
</dbReference>
<dbReference type="SUPFAM" id="SSF53335">
    <property type="entry name" value="S-adenosyl-L-methionine-dependent methyltransferases"/>
    <property type="match status" value="1"/>
</dbReference>
<keyword evidence="1" id="KW-0808">Transferase</keyword>
<keyword evidence="3" id="KW-1185">Reference proteome</keyword>
<keyword evidence="1" id="KW-0698">rRNA processing</keyword>
<evidence type="ECO:0000256" key="1">
    <source>
        <dbReference type="HAMAP-Rule" id="MF_00934"/>
    </source>
</evidence>
<proteinExistence type="inferred from homology"/>
<protein>
    <recommendedName>
        <fullName evidence="1">Ribosomal RNA large subunit methyltransferase J</fullName>
        <ecNumber evidence="1">2.1.1.266</ecNumber>
    </recommendedName>
    <alternativeName>
        <fullName evidence="1">23S rRNA (adenine(2030)-N6)-methyltransferase</fullName>
    </alternativeName>
    <alternativeName>
        <fullName evidence="1">23S rRNA m6A2030 methyltransferase</fullName>
    </alternativeName>
</protein>
<name>A0ABT5Y540_9GAMM</name>
<reference evidence="2" key="1">
    <citation type="submission" date="2022-07" db="EMBL/GenBank/DDBJ databases">
        <title>Marinobacter iranensis a new bacterium isolate from a hipersaline lake in Iran.</title>
        <authorList>
            <person name="Mohammad A.M.A."/>
            <person name="Cristina S.-P."/>
            <person name="Antonio V."/>
        </authorList>
    </citation>
    <scope>NUCLEOTIDE SEQUENCE</scope>
    <source>
        <strain evidence="2">71-i</strain>
    </source>
</reference>
<gene>
    <name evidence="1 2" type="primary">rlmJ</name>
    <name evidence="2" type="ORF">NLU14_00925</name>
</gene>
<dbReference type="PANTHER" id="PTHR37426">
    <property type="entry name" value="RIBOSOMAL RNA LARGE SUBUNIT METHYLTRANSFERASE J"/>
    <property type="match status" value="1"/>
</dbReference>
<dbReference type="InterPro" id="IPR029063">
    <property type="entry name" value="SAM-dependent_MTases_sf"/>
</dbReference>
<comment type="subunit">
    <text evidence="1">Monomer.</text>
</comment>
<feature type="binding site" evidence="1">
    <location>
        <position position="42"/>
    </location>
    <ligand>
        <name>S-adenosyl-L-methionine</name>
        <dbReference type="ChEBI" id="CHEBI:59789"/>
    </ligand>
</feature>
<feature type="active site" description="Proton acceptor" evidence="1">
    <location>
        <position position="167"/>
    </location>
</feature>
<dbReference type="Pfam" id="PF04378">
    <property type="entry name" value="RsmJ"/>
    <property type="match status" value="1"/>
</dbReference>
<feature type="binding site" evidence="1">
    <location>
        <position position="19"/>
    </location>
    <ligand>
        <name>S-adenosyl-L-methionine</name>
        <dbReference type="ChEBI" id="CHEBI:59789"/>
    </ligand>
</feature>
<feature type="binding site" evidence="1">
    <location>
        <position position="103"/>
    </location>
    <ligand>
        <name>S-adenosyl-L-methionine</name>
        <dbReference type="ChEBI" id="CHEBI:59789"/>
    </ligand>
</feature>
<comment type="function">
    <text evidence="1">Specifically methylates the adenine in position 2030 of 23S rRNA.</text>
</comment>
<comment type="similarity">
    <text evidence="1">Belongs to the RlmJ family.</text>
</comment>
<dbReference type="EMBL" id="JANCMW010000001">
    <property type="protein sequence ID" value="MDF0748786.1"/>
    <property type="molecule type" value="Genomic_DNA"/>
</dbReference>
<keyword evidence="1" id="KW-0489">Methyltransferase</keyword>
<evidence type="ECO:0000313" key="3">
    <source>
        <dbReference type="Proteomes" id="UP001143391"/>
    </source>
</evidence>
<dbReference type="HAMAP" id="MF_00934">
    <property type="entry name" value="23SrRNA_methyltr_J"/>
    <property type="match status" value="1"/>
</dbReference>
<comment type="catalytic activity">
    <reaction evidence="1">
        <text>adenosine(2030) in 23S rRNA + S-adenosyl-L-methionine = N(6)-methyladenosine(2030) in 23S rRNA + S-adenosyl-L-homocysteine + H(+)</text>
        <dbReference type="Rhea" id="RHEA:43736"/>
        <dbReference type="Rhea" id="RHEA-COMP:10668"/>
        <dbReference type="Rhea" id="RHEA-COMP:10669"/>
        <dbReference type="ChEBI" id="CHEBI:15378"/>
        <dbReference type="ChEBI" id="CHEBI:57856"/>
        <dbReference type="ChEBI" id="CHEBI:59789"/>
        <dbReference type="ChEBI" id="CHEBI:74411"/>
        <dbReference type="ChEBI" id="CHEBI:74449"/>
        <dbReference type="EC" id="2.1.1.266"/>
    </reaction>
</comment>
<dbReference type="Gene3D" id="3.40.50.150">
    <property type="entry name" value="Vaccinia Virus protein VP39"/>
    <property type="match status" value="1"/>
</dbReference>
<keyword evidence="1" id="KW-0694">RNA-binding</keyword>
<dbReference type="Proteomes" id="UP001143391">
    <property type="component" value="Unassembled WGS sequence"/>
</dbReference>
<feature type="binding site" evidence="1">
    <location>
        <position position="167"/>
    </location>
    <ligand>
        <name>S-adenosyl-L-methionine</name>
        <dbReference type="ChEBI" id="CHEBI:59789"/>
    </ligand>
</feature>
<feature type="binding site" evidence="1">
    <location>
        <position position="121"/>
    </location>
    <ligand>
        <name>S-adenosyl-L-methionine</name>
        <dbReference type="ChEBI" id="CHEBI:59789"/>
    </ligand>
</feature>
<feature type="binding site" evidence="1">
    <location>
        <begin position="146"/>
        <end position="147"/>
    </location>
    <ligand>
        <name>S-adenosyl-L-methionine</name>
        <dbReference type="ChEBI" id="CHEBI:59789"/>
    </ligand>
</feature>
<sequence length="280" mass="31183">MLSYLHAFHAGNFADVQKHAALVLAIRMMQAKSSAIACFDTHAGSASYDLTGDRALKTGEAASGVQKLWPYRVHLRSDDWRAMFDELASGEGAGGRMVHYPGSPRWFCRYLREQDSLTAFELHPAEGETLADWAATRSRVRVFQEDGLKGLLRHLPPRQPRLLVLTDPSYEVKSDYEEVGHTLTRAWRKCRHGVYLIWYPILPGRPHERLKGAISASPLRKVLCSEITLNQPPQRGMSGSGVLVVNPPWGFDSRLAAMMEAVADDGCLGITSTVDWLVPE</sequence>
<organism evidence="2 3">
    <name type="scientific">Marinobacter iranensis</name>
    <dbReference type="NCBI Taxonomy" id="2962607"/>
    <lineage>
        <taxon>Bacteria</taxon>
        <taxon>Pseudomonadati</taxon>
        <taxon>Pseudomonadota</taxon>
        <taxon>Gammaproteobacteria</taxon>
        <taxon>Pseudomonadales</taxon>
        <taxon>Marinobacteraceae</taxon>
        <taxon>Marinobacter</taxon>
    </lineage>
</organism>
<dbReference type="InterPro" id="IPR007473">
    <property type="entry name" value="RlmJ"/>
</dbReference>
<accession>A0ABT5Y540</accession>
<dbReference type="EC" id="2.1.1.266" evidence="1"/>
<feature type="site" description="Interaction with substrate rRNA" evidence="1">
    <location>
        <position position="4"/>
    </location>
</feature>
<comment type="caution">
    <text evidence="2">The sequence shown here is derived from an EMBL/GenBank/DDBJ whole genome shotgun (WGS) entry which is preliminary data.</text>
</comment>
<keyword evidence="1" id="KW-0949">S-adenosyl-L-methionine</keyword>
<evidence type="ECO:0000313" key="2">
    <source>
        <dbReference type="EMBL" id="MDF0748786.1"/>
    </source>
</evidence>